<accession>A0AAP0I3D7</accession>
<feature type="region of interest" description="Disordered" evidence="1">
    <location>
        <begin position="1"/>
        <end position="130"/>
    </location>
</feature>
<evidence type="ECO:0000313" key="3">
    <source>
        <dbReference type="Proteomes" id="UP001420932"/>
    </source>
</evidence>
<name>A0AAP0I3D7_9MAGN</name>
<comment type="caution">
    <text evidence="2">The sequence shown here is derived from an EMBL/GenBank/DDBJ whole genome shotgun (WGS) entry which is preliminary data.</text>
</comment>
<dbReference type="EMBL" id="JBBNAF010000010">
    <property type="protein sequence ID" value="KAK9107280.1"/>
    <property type="molecule type" value="Genomic_DNA"/>
</dbReference>
<keyword evidence="3" id="KW-1185">Reference proteome</keyword>
<feature type="compositionally biased region" description="Basic residues" evidence="1">
    <location>
        <begin position="109"/>
        <end position="130"/>
    </location>
</feature>
<evidence type="ECO:0000256" key="1">
    <source>
        <dbReference type="SAM" id="MobiDB-lite"/>
    </source>
</evidence>
<evidence type="ECO:0000313" key="2">
    <source>
        <dbReference type="EMBL" id="KAK9107280.1"/>
    </source>
</evidence>
<feature type="compositionally biased region" description="Basic residues" evidence="1">
    <location>
        <begin position="26"/>
        <end position="37"/>
    </location>
</feature>
<dbReference type="AlphaFoldDB" id="A0AAP0I3D7"/>
<reference evidence="2 3" key="1">
    <citation type="submission" date="2024-01" db="EMBL/GenBank/DDBJ databases">
        <title>Genome assemblies of Stephania.</title>
        <authorList>
            <person name="Yang L."/>
        </authorList>
    </citation>
    <scope>NUCLEOTIDE SEQUENCE [LARGE SCALE GENOMIC DNA]</scope>
    <source>
        <strain evidence="2">YNDBR</strain>
        <tissue evidence="2">Leaf</tissue>
    </source>
</reference>
<feature type="compositionally biased region" description="Basic and acidic residues" evidence="1">
    <location>
        <begin position="43"/>
        <end position="57"/>
    </location>
</feature>
<protein>
    <submittedName>
        <fullName evidence="2">Uncharacterized protein</fullName>
    </submittedName>
</protein>
<feature type="compositionally biased region" description="Basic and acidic residues" evidence="1">
    <location>
        <begin position="1"/>
        <end position="15"/>
    </location>
</feature>
<sequence length="130" mass="14946">MREKREMEGESERSGRKGATTTPSSSRRRRPARRRRWRTADAVADRQRWRGATERQGSRQWWPMAELRDDGRPASSGGAARRRGSRRRRMARSEQPSSGCARLDDAVHRQRATHRGARGRRRKASKPAAA</sequence>
<feature type="compositionally biased region" description="Basic residues" evidence="1">
    <location>
        <begin position="80"/>
        <end position="90"/>
    </location>
</feature>
<dbReference type="Proteomes" id="UP001420932">
    <property type="component" value="Unassembled WGS sequence"/>
</dbReference>
<gene>
    <name evidence="2" type="ORF">Syun_023291</name>
</gene>
<organism evidence="2 3">
    <name type="scientific">Stephania yunnanensis</name>
    <dbReference type="NCBI Taxonomy" id="152371"/>
    <lineage>
        <taxon>Eukaryota</taxon>
        <taxon>Viridiplantae</taxon>
        <taxon>Streptophyta</taxon>
        <taxon>Embryophyta</taxon>
        <taxon>Tracheophyta</taxon>
        <taxon>Spermatophyta</taxon>
        <taxon>Magnoliopsida</taxon>
        <taxon>Ranunculales</taxon>
        <taxon>Menispermaceae</taxon>
        <taxon>Menispermoideae</taxon>
        <taxon>Cissampelideae</taxon>
        <taxon>Stephania</taxon>
    </lineage>
</organism>
<proteinExistence type="predicted"/>